<proteinExistence type="predicted"/>
<evidence type="ECO:0000313" key="4">
    <source>
        <dbReference type="EMBL" id="CAB9522375.1"/>
    </source>
</evidence>
<feature type="compositionally biased region" description="Basic and acidic residues" evidence="1">
    <location>
        <begin position="501"/>
        <end position="515"/>
    </location>
</feature>
<feature type="compositionally biased region" description="Basic residues" evidence="1">
    <location>
        <begin position="387"/>
        <end position="409"/>
    </location>
</feature>
<keyword evidence="5" id="KW-1185">Reference proteome</keyword>
<accession>A0A9N8EL68</accession>
<feature type="compositionally biased region" description="Polar residues" evidence="1">
    <location>
        <begin position="731"/>
        <end position="767"/>
    </location>
</feature>
<feature type="compositionally biased region" description="Low complexity" evidence="1">
    <location>
        <begin position="516"/>
        <end position="528"/>
    </location>
</feature>
<dbReference type="SMART" id="SM00128">
    <property type="entry name" value="IPPc"/>
    <property type="match status" value="1"/>
</dbReference>
<sequence length="1175" mass="129429">MMMNGSGGMSLRLWSFQRLFKLVLPLSFLLSHRPTCAASWFQFWTVPAVSFSNRRRAFLFGNNNNLVENNFVENNKHTRILQDGLIGSKSTNKNAMVVVDLCSPWLCLRGGGADDREDVSSRRHHGSARRRSKKSSRHHKQHHHHRPKSSKRRRRKSRQDEMAEDGSDSSDISSRPSKKSKRKKRKRRSATTKDTVATRRPAFVARDREPAAADPPSLRPKGVKGVRPRNSSFVRETTGTVQAALGKKRKKKKKRKQHSSSKQKGARKAAFVNQDDYDDDDDVTRDSAASIHESPSVVSGTDEDEDDIDDGTSKSASRKKRKKRRKKKARGSKKAGLSSIAPKTRMDTVPEKSPVLEASSEPPKSHKLGFKQEVTSTEKCPTELPPKKSHKLGSKKRKKTKKKKRKKQKISPDVVLATTTTTATVPSLVDESTSGDDTVNTQVAALPEEKEVPPQPKVDSSGVEDGSEEEDDDEGSVVLETPTSKVDANITSARDMEEQEESTKPTGKLETEEPPAKSTSPPQTTTTDTADDNSEIQSDTNDKEGIAAINSQADPSSPARQKGLPTKEEESDQAIVDADDESVDDDDDDEEEDTEEDSTVDAGNEKLKSVEDSGAEDEDEIGDSEEDGNNEIDAASDVKQEEASTTKAIIDEEDEDLDIPIKVDGVDVTIHINREKVSVHLDSTDDAVSTPAEEDQSKGDTTENVPDRTIPNVEVGSTNETSPETKVGNDDLTNTTKVVGEQSAVTKPNDNSVAGETPRNKTVSQKDTFAGHSAEKSDGGAVEESKPGLSEASQDADESSQTAAVAGTKDLSSILDCPASDSDMNVSIVTWNLAESSPSEDEATFIRRFRGSDLVLVSGQECENIKPRRSEGHRSREFRRLMIKMLGKKYVPLGLHLLGGIQFGLFCKRSILKKIEFVSIADVTCGIGNVFHNKGAIGAFVQVKASKAGNGAKDAVKRAKSLKMLFVTAHMAAHVKNAEARNADFWRIVQELEAQAPPRFLTPNDEAENEYSSGKLGGSGSYLLDSMDRVFFCGDLNYRINLPREEAEHTVEQMKSNPKEADKLRERLLRHDQLLATMAECNAFAGLCEGKITFLPTFKFDKGTDEYDTSHKQRIPAWTDRVVFKPTGTRIVEYDSAPEAMHSDHRPVFASFRVSTVGSVLSKPPKRKRRPRRDP</sequence>
<feature type="compositionally biased region" description="Acidic residues" evidence="1">
    <location>
        <begin position="569"/>
        <end position="599"/>
    </location>
</feature>
<dbReference type="InterPro" id="IPR000300">
    <property type="entry name" value="IPPc"/>
</dbReference>
<feature type="compositionally biased region" description="Polar residues" evidence="1">
    <location>
        <begin position="549"/>
        <end position="559"/>
    </location>
</feature>
<dbReference type="PANTHER" id="PTHR11200">
    <property type="entry name" value="INOSITOL 5-PHOSPHATASE"/>
    <property type="match status" value="1"/>
</dbReference>
<dbReference type="Pfam" id="PF22669">
    <property type="entry name" value="Exo_endo_phos2"/>
    <property type="match status" value="1"/>
</dbReference>
<feature type="compositionally biased region" description="Polar residues" evidence="1">
    <location>
        <begin position="431"/>
        <end position="443"/>
    </location>
</feature>
<feature type="region of interest" description="Disordered" evidence="1">
    <location>
        <begin position="113"/>
        <end position="657"/>
    </location>
</feature>
<comment type="caution">
    <text evidence="4">The sequence shown here is derived from an EMBL/GenBank/DDBJ whole genome shotgun (WGS) entry which is preliminary data.</text>
</comment>
<feature type="compositionally biased region" description="Polar residues" evidence="1">
    <location>
        <begin position="481"/>
        <end position="492"/>
    </location>
</feature>
<dbReference type="PANTHER" id="PTHR11200:SF300">
    <property type="entry name" value="TYPE II INOSITOL 1,4,5-TRISPHOSPHATE 5-PHOSPHATASE"/>
    <property type="match status" value="1"/>
</dbReference>
<feature type="domain" description="Inositol polyphosphate-related phosphatase" evidence="3">
    <location>
        <begin position="822"/>
        <end position="1159"/>
    </location>
</feature>
<evidence type="ECO:0000256" key="2">
    <source>
        <dbReference type="SAM" id="SignalP"/>
    </source>
</evidence>
<evidence type="ECO:0000259" key="3">
    <source>
        <dbReference type="SMART" id="SM00128"/>
    </source>
</evidence>
<dbReference type="Gene3D" id="3.60.10.10">
    <property type="entry name" value="Endonuclease/exonuclease/phosphatase"/>
    <property type="match status" value="1"/>
</dbReference>
<feature type="compositionally biased region" description="Polar residues" evidence="1">
    <location>
        <begin position="229"/>
        <end position="241"/>
    </location>
</feature>
<dbReference type="Proteomes" id="UP001153069">
    <property type="component" value="Unassembled WGS sequence"/>
</dbReference>
<feature type="compositionally biased region" description="Acidic residues" evidence="1">
    <location>
        <begin position="301"/>
        <end position="310"/>
    </location>
</feature>
<evidence type="ECO:0000256" key="1">
    <source>
        <dbReference type="SAM" id="MobiDB-lite"/>
    </source>
</evidence>
<feature type="compositionally biased region" description="Basic and acidic residues" evidence="1">
    <location>
        <begin position="773"/>
        <end position="786"/>
    </location>
</feature>
<feature type="region of interest" description="Disordered" evidence="1">
    <location>
        <begin position="675"/>
        <end position="807"/>
    </location>
</feature>
<name>A0A9N8EL68_9STRA</name>
<feature type="compositionally biased region" description="Basic residues" evidence="1">
    <location>
        <begin position="176"/>
        <end position="190"/>
    </location>
</feature>
<dbReference type="GO" id="GO:0046856">
    <property type="term" value="P:phosphatidylinositol dephosphorylation"/>
    <property type="evidence" value="ECO:0007669"/>
    <property type="project" value="InterPro"/>
</dbReference>
<feature type="compositionally biased region" description="Acidic residues" evidence="1">
    <location>
        <begin position="613"/>
        <end position="630"/>
    </location>
</feature>
<dbReference type="InterPro" id="IPR036691">
    <property type="entry name" value="Endo/exonu/phosph_ase_sf"/>
</dbReference>
<reference evidence="4" key="1">
    <citation type="submission" date="2020-06" db="EMBL/GenBank/DDBJ databases">
        <authorList>
            <consortium name="Plant Systems Biology data submission"/>
        </authorList>
    </citation>
    <scope>NUCLEOTIDE SEQUENCE</scope>
    <source>
        <strain evidence="4">D6</strain>
    </source>
</reference>
<dbReference type="GO" id="GO:0004439">
    <property type="term" value="F:phosphatidylinositol-4,5-bisphosphate 5-phosphatase activity"/>
    <property type="evidence" value="ECO:0007669"/>
    <property type="project" value="TreeGrafter"/>
</dbReference>
<feature type="compositionally biased region" description="Acidic residues" evidence="1">
    <location>
        <begin position="465"/>
        <end position="475"/>
    </location>
</feature>
<feature type="compositionally biased region" description="Polar residues" evidence="1">
    <location>
        <begin position="715"/>
        <end position="724"/>
    </location>
</feature>
<feature type="compositionally biased region" description="Basic residues" evidence="1">
    <location>
        <begin position="316"/>
        <end position="333"/>
    </location>
</feature>
<feature type="compositionally biased region" description="Low complexity" evidence="1">
    <location>
        <begin position="411"/>
        <end position="430"/>
    </location>
</feature>
<dbReference type="InterPro" id="IPR046985">
    <property type="entry name" value="IP5"/>
</dbReference>
<feature type="chain" id="PRO_5040107550" evidence="2">
    <location>
        <begin position="39"/>
        <end position="1175"/>
    </location>
</feature>
<dbReference type="OrthoDB" id="2248459at2759"/>
<feature type="compositionally biased region" description="Basic residues" evidence="1">
    <location>
        <begin position="246"/>
        <end position="267"/>
    </location>
</feature>
<gene>
    <name evidence="4" type="ORF">SEMRO_1296_G260340.1</name>
</gene>
<evidence type="ECO:0000313" key="5">
    <source>
        <dbReference type="Proteomes" id="UP001153069"/>
    </source>
</evidence>
<organism evidence="4 5">
    <name type="scientific">Seminavis robusta</name>
    <dbReference type="NCBI Taxonomy" id="568900"/>
    <lineage>
        <taxon>Eukaryota</taxon>
        <taxon>Sar</taxon>
        <taxon>Stramenopiles</taxon>
        <taxon>Ochrophyta</taxon>
        <taxon>Bacillariophyta</taxon>
        <taxon>Bacillariophyceae</taxon>
        <taxon>Bacillariophycidae</taxon>
        <taxon>Naviculales</taxon>
        <taxon>Naviculaceae</taxon>
        <taxon>Seminavis</taxon>
    </lineage>
</organism>
<dbReference type="EMBL" id="CAICTM010001294">
    <property type="protein sequence ID" value="CAB9522375.1"/>
    <property type="molecule type" value="Genomic_DNA"/>
</dbReference>
<feature type="compositionally biased region" description="Basic residues" evidence="1">
    <location>
        <begin position="122"/>
        <end position="157"/>
    </location>
</feature>
<keyword evidence="2" id="KW-0732">Signal</keyword>
<feature type="signal peptide" evidence="2">
    <location>
        <begin position="1"/>
        <end position="38"/>
    </location>
</feature>
<dbReference type="SUPFAM" id="SSF56219">
    <property type="entry name" value="DNase I-like"/>
    <property type="match status" value="1"/>
</dbReference>
<dbReference type="AlphaFoldDB" id="A0A9N8EL68"/>
<protein>
    <submittedName>
        <fullName evidence="4">72 kDa inositol polyphosphate 5-phosphatase</fullName>
    </submittedName>
</protein>